<dbReference type="InterPro" id="IPR004103">
    <property type="entry name" value="Lyase_8_C"/>
</dbReference>
<name>A0A7W0HV38_9ACTN</name>
<keyword evidence="3 8" id="KW-0456">Lyase</keyword>
<feature type="domain" description="Polysaccharide lyase family 8 central" evidence="5">
    <location>
        <begin position="426"/>
        <end position="477"/>
    </location>
</feature>
<sequence length="572" mass="61785">MDTVRSKLLALLTPGADPVPPAPDGRWPDIDYAGRDVADWEPFEHLVRLRALAASAPDQAAIALRAWLDLDPVCPNWWYNQLGAPRLLGDAALILNAPSDAVTAVLARATWENMTGQNLIWAAQVAVRRCLLTGDEEGLADAFRRVEALLVTGEAEGVQPDHSFHQHGPQLYNGGYGHAFAVDTAAFADLAAGTPYAFSPRALAVLSGFLLDGQRWMIHGGRYDIACMGRESSREGNAGQARELAGAAGALARAGAPRADELIRFERPSGARAFWRSDYLAVFRPAWSAAVKLSSTRTVLSESMNGEGLGGRHLCDGALHLWREGEDHPDLSPVLDWRHVPGTTAVQGPGPPAPNHLDRDRGGSPFAGVLSDGWYGVAAMHLERDGMRARKAWFFLDDGYVALGAGITGAHVHTTIDQTALPTTRGYRLLEPGELTIRTGARTGRWSDINRSQPDREITAEVMELWLGHARTPGYAYQAGDDEVAVLANTTRVQAVRHGGLVQAVFHEPGTLEGITVDRAVLLQIDGTTGHVACPLARGGHVTVNGTRVTLPASGETRRFDLERALERTMRR</sequence>
<evidence type="ECO:0000256" key="4">
    <source>
        <dbReference type="PIRSR" id="PIRSR638970-1"/>
    </source>
</evidence>
<organism evidence="8 9">
    <name type="scientific">Nonomuraea soli</name>
    <dbReference type="NCBI Taxonomy" id="1032476"/>
    <lineage>
        <taxon>Bacteria</taxon>
        <taxon>Bacillati</taxon>
        <taxon>Actinomycetota</taxon>
        <taxon>Actinomycetes</taxon>
        <taxon>Streptosporangiales</taxon>
        <taxon>Streptosporangiaceae</taxon>
        <taxon>Nonomuraea</taxon>
    </lineage>
</organism>
<dbReference type="InterPro" id="IPR012970">
    <property type="entry name" value="Lyase_8_alpha_N"/>
</dbReference>
<dbReference type="SUPFAM" id="SSF49863">
    <property type="entry name" value="Hyaluronate lyase-like, C-terminal domain"/>
    <property type="match status" value="1"/>
</dbReference>
<dbReference type="SUPFAM" id="SSF74650">
    <property type="entry name" value="Galactose mutarotase-like"/>
    <property type="match status" value="1"/>
</dbReference>
<evidence type="ECO:0000256" key="3">
    <source>
        <dbReference type="ARBA" id="ARBA00023239"/>
    </source>
</evidence>
<dbReference type="InterPro" id="IPR008929">
    <property type="entry name" value="Chondroitin_lyas"/>
</dbReference>
<evidence type="ECO:0000259" key="6">
    <source>
        <dbReference type="Pfam" id="PF02884"/>
    </source>
</evidence>
<dbReference type="Pfam" id="PF02278">
    <property type="entry name" value="Lyase_8"/>
    <property type="match status" value="2"/>
</dbReference>
<comment type="similarity">
    <text evidence="1">Belongs to the polysaccharide lyase 8 family.</text>
</comment>
<dbReference type="AlphaFoldDB" id="A0A7W0HV38"/>
<protein>
    <submittedName>
        <fullName evidence="8">Chondroitin AC lyase</fullName>
        <ecNumber evidence="8">4.2.2.5</ecNumber>
    </submittedName>
</protein>
<reference evidence="8 9" key="1">
    <citation type="submission" date="2020-07" db="EMBL/GenBank/DDBJ databases">
        <title>Genomic Encyclopedia of Type Strains, Phase IV (KMG-IV): sequencing the most valuable type-strain genomes for metagenomic binning, comparative biology and taxonomic classification.</title>
        <authorList>
            <person name="Goeker M."/>
        </authorList>
    </citation>
    <scope>NUCLEOTIDE SEQUENCE [LARGE SCALE GENOMIC DNA]</scope>
    <source>
        <strain evidence="8 9">DSM 45533</strain>
    </source>
</reference>
<dbReference type="GO" id="GO:0030246">
    <property type="term" value="F:carbohydrate binding"/>
    <property type="evidence" value="ECO:0007669"/>
    <property type="project" value="InterPro"/>
</dbReference>
<dbReference type="Gene3D" id="1.50.10.100">
    <property type="entry name" value="Chondroitin AC/alginate lyase"/>
    <property type="match status" value="1"/>
</dbReference>
<dbReference type="GO" id="GO:0030341">
    <property type="term" value="F:chondroitin AC lyase activity"/>
    <property type="evidence" value="ECO:0007669"/>
    <property type="project" value="UniProtKB-EC"/>
</dbReference>
<dbReference type="RefSeq" id="WP_181615339.1">
    <property type="nucleotide sequence ID" value="NZ_BAABAM010000008.1"/>
</dbReference>
<dbReference type="SUPFAM" id="SSF48230">
    <property type="entry name" value="Chondroitin AC/alginate lyase"/>
    <property type="match status" value="1"/>
</dbReference>
<evidence type="ECO:0000259" key="5">
    <source>
        <dbReference type="Pfam" id="PF02278"/>
    </source>
</evidence>
<feature type="domain" description="Polysaccharide lyase family 8 C-terminal" evidence="6">
    <location>
        <begin position="486"/>
        <end position="528"/>
    </location>
</feature>
<dbReference type="EMBL" id="JACDUR010000009">
    <property type="protein sequence ID" value="MBA2896617.1"/>
    <property type="molecule type" value="Genomic_DNA"/>
</dbReference>
<gene>
    <name evidence="8" type="ORF">HNR30_008008</name>
</gene>
<dbReference type="Gene3D" id="2.70.98.10">
    <property type="match status" value="2"/>
</dbReference>
<feature type="domain" description="Polysaccharide lyase 8 N-terminal alpha-helical" evidence="7">
    <location>
        <begin position="76"/>
        <end position="241"/>
    </location>
</feature>
<comment type="caution">
    <text evidence="8">The sequence shown here is derived from an EMBL/GenBank/DDBJ whole genome shotgun (WGS) entry which is preliminary data.</text>
</comment>
<evidence type="ECO:0000259" key="7">
    <source>
        <dbReference type="Pfam" id="PF08124"/>
    </source>
</evidence>
<evidence type="ECO:0000256" key="2">
    <source>
        <dbReference type="ARBA" id="ARBA00022729"/>
    </source>
</evidence>
<dbReference type="Pfam" id="PF02884">
    <property type="entry name" value="Lyase_8_C"/>
    <property type="match status" value="1"/>
</dbReference>
<dbReference type="Proteomes" id="UP000530928">
    <property type="component" value="Unassembled WGS sequence"/>
</dbReference>
<dbReference type="PANTHER" id="PTHR38481:SF1">
    <property type="entry name" value="HYALURONATE LYASE"/>
    <property type="match status" value="1"/>
</dbReference>
<dbReference type="InterPro" id="IPR014718">
    <property type="entry name" value="GH-type_carb-bd"/>
</dbReference>
<dbReference type="GO" id="GO:0005975">
    <property type="term" value="P:carbohydrate metabolic process"/>
    <property type="evidence" value="ECO:0007669"/>
    <property type="project" value="InterPro"/>
</dbReference>
<dbReference type="InterPro" id="IPR011013">
    <property type="entry name" value="Gal_mutarotase_sf_dom"/>
</dbReference>
<accession>A0A7W0HV38</accession>
<dbReference type="InterPro" id="IPR011071">
    <property type="entry name" value="Lyase_8-like_C"/>
</dbReference>
<evidence type="ECO:0000313" key="8">
    <source>
        <dbReference type="EMBL" id="MBA2896617.1"/>
    </source>
</evidence>
<keyword evidence="9" id="KW-1185">Reference proteome</keyword>
<dbReference type="InterPro" id="IPR038970">
    <property type="entry name" value="Lyase_8"/>
</dbReference>
<dbReference type="EC" id="4.2.2.5" evidence="8"/>
<dbReference type="Pfam" id="PF08124">
    <property type="entry name" value="Lyase_8_N"/>
    <property type="match status" value="1"/>
</dbReference>
<proteinExistence type="inferred from homology"/>
<feature type="active site" evidence="4">
    <location>
        <position position="167"/>
    </location>
</feature>
<keyword evidence="2" id="KW-0732">Signal</keyword>
<evidence type="ECO:0000313" key="9">
    <source>
        <dbReference type="Proteomes" id="UP000530928"/>
    </source>
</evidence>
<evidence type="ECO:0000256" key="1">
    <source>
        <dbReference type="ARBA" id="ARBA00006699"/>
    </source>
</evidence>
<dbReference type="InterPro" id="IPR003159">
    <property type="entry name" value="Lyase_8_central_dom"/>
</dbReference>
<dbReference type="PANTHER" id="PTHR38481">
    <property type="entry name" value="HYALURONATE LYASE"/>
    <property type="match status" value="1"/>
</dbReference>
<feature type="domain" description="Polysaccharide lyase family 8 central" evidence="5">
    <location>
        <begin position="272"/>
        <end position="421"/>
    </location>
</feature>
<feature type="active site" evidence="4">
    <location>
        <position position="176"/>
    </location>
</feature>
<feature type="active site" evidence="4">
    <location>
        <position position="230"/>
    </location>
</feature>
<dbReference type="Gene3D" id="2.60.220.10">
    <property type="entry name" value="Polysaccharide lyase family 8-like, C-terminal"/>
    <property type="match status" value="1"/>
</dbReference>
<dbReference type="GO" id="GO:0005576">
    <property type="term" value="C:extracellular region"/>
    <property type="evidence" value="ECO:0007669"/>
    <property type="project" value="InterPro"/>
</dbReference>